<reference evidence="2 3" key="1">
    <citation type="journal article" date="2006" name="Science">
        <title>Genome of rice cluster I archaea -- the key methane producers in the rice rhizosphere.</title>
        <authorList>
            <person name="Erkel C."/>
            <person name="Kube M."/>
            <person name="Reinhardt R."/>
            <person name="Liesack W."/>
        </authorList>
    </citation>
    <scope>NUCLEOTIDE SEQUENCE [LARGE SCALE GENOMIC DNA]</scope>
    <source>
        <strain evidence="3">DSM 22066 / NBRC 105507 / MRE50</strain>
    </source>
</reference>
<proteinExistence type="predicted"/>
<dbReference type="RefSeq" id="WP_012036465.1">
    <property type="nucleotide sequence ID" value="NC_009464.1"/>
</dbReference>
<accession>Q0W6F0</accession>
<dbReference type="Proteomes" id="UP000000663">
    <property type="component" value="Chromosome"/>
</dbReference>
<evidence type="ECO:0000256" key="1">
    <source>
        <dbReference type="SAM" id="Phobius"/>
    </source>
</evidence>
<organism evidence="2 3">
    <name type="scientific">Methanocella arvoryzae (strain DSM 22066 / NBRC 105507 / MRE50)</name>
    <dbReference type="NCBI Taxonomy" id="351160"/>
    <lineage>
        <taxon>Archaea</taxon>
        <taxon>Methanobacteriati</taxon>
        <taxon>Methanobacteriota</taxon>
        <taxon>Stenosarchaea group</taxon>
        <taxon>Methanomicrobia</taxon>
        <taxon>Methanocellales</taxon>
        <taxon>Methanocellaceae</taxon>
        <taxon>Methanocella</taxon>
    </lineage>
</organism>
<gene>
    <name evidence="2" type="ORF">RCIX641</name>
</gene>
<dbReference type="KEGG" id="rci:RCIX641"/>
<keyword evidence="1" id="KW-0812">Transmembrane</keyword>
<keyword evidence="1" id="KW-1133">Transmembrane helix</keyword>
<dbReference type="OrthoDB" id="381293at2157"/>
<evidence type="ECO:0000313" key="3">
    <source>
        <dbReference type="Proteomes" id="UP000000663"/>
    </source>
</evidence>
<evidence type="ECO:0000313" key="2">
    <source>
        <dbReference type="EMBL" id="CAJ36043.1"/>
    </source>
</evidence>
<dbReference type="eggNOG" id="arCOG02911">
    <property type="taxonomic scope" value="Archaea"/>
</dbReference>
<feature type="transmembrane region" description="Helical" evidence="1">
    <location>
        <begin position="12"/>
        <end position="36"/>
    </location>
</feature>
<keyword evidence="1" id="KW-0472">Membrane</keyword>
<dbReference type="AlphaFoldDB" id="Q0W6F0"/>
<sequence length="249" mass="26080">MKNHYGVSELLGYAILAGVVMIAAIGVSAGAGDLIAASVRYAGLEEATTSMQAFSTAAARSVASSNEYPEALEMIVPQGYDLVLLDGDDDWHAITIWSGGTELTTLRPGSISLRSAFRSSGWEGGGVFVEDGGISKAEQKPAIFTASSPGGQTSLYLSIPCLSADTAVIPQGRSVVLSLRCQSRDDFSWPVPPGQQVTVEVRTDSTDGWKQVLEAQGFSVTTGPDSVRGSRGGISHVRLATAELQVEIL</sequence>
<protein>
    <submittedName>
        <fullName evidence="2">Uncharacterized protein</fullName>
    </submittedName>
</protein>
<dbReference type="GeneID" id="5144010"/>
<dbReference type="EMBL" id="AM114193">
    <property type="protein sequence ID" value="CAJ36043.1"/>
    <property type="molecule type" value="Genomic_DNA"/>
</dbReference>
<name>Q0W6F0_METAR</name>
<dbReference type="STRING" id="351160.RCIX641"/>
<keyword evidence="3" id="KW-1185">Reference proteome</keyword>